<keyword evidence="3" id="KW-0732">Signal</keyword>
<dbReference type="GO" id="GO:0016853">
    <property type="term" value="F:isomerase activity"/>
    <property type="evidence" value="ECO:0007669"/>
    <property type="project" value="UniProtKB-KW"/>
</dbReference>
<keyword evidence="2" id="KW-0472">Membrane</keyword>
<keyword evidence="4" id="KW-0413">Isomerase</keyword>
<dbReference type="AlphaFoldDB" id="A0A6M5YN90"/>
<name>A0A6M5YN90_9BACT</name>
<dbReference type="Proteomes" id="UP000503447">
    <property type="component" value="Chromosome"/>
</dbReference>
<evidence type="ECO:0000256" key="3">
    <source>
        <dbReference type="SAM" id="SignalP"/>
    </source>
</evidence>
<keyword evidence="2" id="KW-0812">Transmembrane</keyword>
<feature type="chain" id="PRO_5026957326" evidence="3">
    <location>
        <begin position="20"/>
        <end position="1279"/>
    </location>
</feature>
<accession>A0A6M5YN90</accession>
<dbReference type="RefSeq" id="WP_171470746.1">
    <property type="nucleotide sequence ID" value="NZ_CP053452.2"/>
</dbReference>
<reference evidence="5" key="1">
    <citation type="submission" date="2020-05" db="EMBL/GenBank/DDBJ databases">
        <title>Frigoriglobus tundricola gen. nov., sp. nov., a psychrotolerant cellulolytic planctomycete of the family Gemmataceae with two divergent copies of 16S rRNA gene.</title>
        <authorList>
            <person name="Kulichevskaya I.S."/>
            <person name="Ivanova A.A."/>
            <person name="Naumoff D.G."/>
            <person name="Beletsky A.V."/>
            <person name="Rijpstra W.I.C."/>
            <person name="Sinninghe Damste J.S."/>
            <person name="Mardanov A.V."/>
            <person name="Ravin N.V."/>
            <person name="Dedysh S.N."/>
        </authorList>
    </citation>
    <scope>NUCLEOTIDE SEQUENCE [LARGE SCALE GENOMIC DNA]</scope>
    <source>
        <strain evidence="5">PL17</strain>
    </source>
</reference>
<feature type="region of interest" description="Disordered" evidence="1">
    <location>
        <begin position="25"/>
        <end position="113"/>
    </location>
</feature>
<evidence type="ECO:0000256" key="1">
    <source>
        <dbReference type="SAM" id="MobiDB-lite"/>
    </source>
</evidence>
<sequence>MKKTFAFTLLALAGMTAYAQLPVAPPPRVAGKAAPPVEPVEPGGPDAPGGPGAGKNAGPKETPRMTRLKALGYDRRPSSILKAWAPEPKKAPKPEPPKTSDPKGPEAKAPDPKTVELDKELAAFQKNVTLGKWADVKAYLAALPEDEGAAGYKQLLRSLQGRPGMGRPGGGAPGDPEAMDPQAMMMMQGGQQFAEKHVFTADDVLGLAAAAPVGKEPARPEQEKERLASLAAILREAVSGGTLPEVAVARLAADVAKPAGQAVFTKRQAAKLLTGAGLPEHAGPFLPPPEQAQKDKDLEALNLLARHYLALHARETKSGNLERAWGAVQAVLGAPDGPPEEKEESLLRAVDLAPRLKDELGQAWLDASFTKNPERGQEILASIGTHVSRGLSTRPHAIEERLNALKLAQTAVAALMKAAPERVREWKPALTLLAIGWQQEAEFSQRYDRSSGGNRLRRDVYGNIFFSSGDDDDMMGRMMMQQQPNMPRPVLVADVIRAAPNAEWVAAIDESLRPKLAEAVARLHLKVNEEEKAFPLIEQLAPAQPGEAQQLVKEFLRVWTRNHDPNASRNENRYSWFFFAFEQRAESIPLTRSKQERNLKELAGWVARIRQLPPAARELDDEAVVKAFTACHSSAEVYRTEAIESVFGPIGGLKPKTLAGLADQMRTNLAGLWKEPANQEQKKTKRKKKDIEAEVLRGYEVAHAVARDGLKQFPNHWALLAAQAGLMHDEINYRQELNRSANFSAKRTEAFAVYQRAAAEYAGAIRSAPESEHTTSVHEQWFAAALGAVDLGMISEDKQPDWTQPPLIRAALLALPGDLAEKHIGKFANNLFIKMSGAKPHVKYNYLKAGFQIVGDHKQAAEAKKVFDYYKDLVTEIRLEAAIDGSSRVGAGRPFGLFVNIKHTRDIERESGGFGRYLQNQNSMAYAYNYGRPTADYRDRFETAARTALKEHFEVVSVSFQDEKVTSRAAPGEFGWRYTPYAYILLKPRGPQVDKIPPLRLDLDFLETSGYVVMPMESPAVPISARDSADPRPVEKLSVTQTLDERQVEKGVLLLEVKAVGVGLVPDWSELVGAYAPDGFEVAKTESQGLAVKKFDEDSDRNGIVSEQVWTLTLKGREDRPELPKAFKFASVQVPTKEVVYQRYADADLAPVGEEVPLDRTYGKQKSSWLWYTVAGVIGALALGALVAFAVLRRGARVTTDSGLPERLDPFVAAALLREIRQRPELSAEQRAALDRDLAAIESYHFAAESNGQPAPDLREIVEQWASLVPRRTPPLQPA</sequence>
<feature type="compositionally biased region" description="Basic and acidic residues" evidence="1">
    <location>
        <begin position="87"/>
        <end position="113"/>
    </location>
</feature>
<protein>
    <submittedName>
        <fullName evidence="4">Protein disulfide isomerase</fullName>
    </submittedName>
</protein>
<gene>
    <name evidence="4" type="ORF">FTUN_2356</name>
</gene>
<feature type="compositionally biased region" description="Gly residues" evidence="1">
    <location>
        <begin position="46"/>
        <end position="55"/>
    </location>
</feature>
<organism evidence="4 5">
    <name type="scientific">Frigoriglobus tundricola</name>
    <dbReference type="NCBI Taxonomy" id="2774151"/>
    <lineage>
        <taxon>Bacteria</taxon>
        <taxon>Pseudomonadati</taxon>
        <taxon>Planctomycetota</taxon>
        <taxon>Planctomycetia</taxon>
        <taxon>Gemmatales</taxon>
        <taxon>Gemmataceae</taxon>
        <taxon>Frigoriglobus</taxon>
    </lineage>
</organism>
<evidence type="ECO:0000256" key="2">
    <source>
        <dbReference type="SAM" id="Phobius"/>
    </source>
</evidence>
<keyword evidence="2" id="KW-1133">Transmembrane helix</keyword>
<proteinExistence type="predicted"/>
<dbReference type="EMBL" id="CP053452">
    <property type="protein sequence ID" value="QJW94830.1"/>
    <property type="molecule type" value="Genomic_DNA"/>
</dbReference>
<feature type="signal peptide" evidence="3">
    <location>
        <begin position="1"/>
        <end position="19"/>
    </location>
</feature>
<evidence type="ECO:0000313" key="5">
    <source>
        <dbReference type="Proteomes" id="UP000503447"/>
    </source>
</evidence>
<keyword evidence="5" id="KW-1185">Reference proteome</keyword>
<feature type="transmembrane region" description="Helical" evidence="2">
    <location>
        <begin position="1169"/>
        <end position="1192"/>
    </location>
</feature>
<evidence type="ECO:0000313" key="4">
    <source>
        <dbReference type="EMBL" id="QJW94830.1"/>
    </source>
</evidence>
<feature type="compositionally biased region" description="Low complexity" evidence="1">
    <location>
        <begin position="29"/>
        <end position="44"/>
    </location>
</feature>
<dbReference type="KEGG" id="ftj:FTUN_2356"/>